<feature type="domain" description="Endonuclease GajA/Old nuclease/RecF-like AAA" evidence="1">
    <location>
        <begin position="2"/>
        <end position="373"/>
    </location>
</feature>
<dbReference type="KEGG" id="mbd:MEBOL_007596"/>
<accession>A0A250IQR6</accession>
<dbReference type="PANTHER" id="PTHR43581">
    <property type="entry name" value="ATP/GTP PHOSPHATASE"/>
    <property type="match status" value="1"/>
</dbReference>
<dbReference type="PANTHER" id="PTHR43581:SF4">
    <property type="entry name" value="ATP_GTP PHOSPHATASE"/>
    <property type="match status" value="1"/>
</dbReference>
<keyword evidence="3" id="KW-1185">Reference proteome</keyword>
<evidence type="ECO:0000259" key="1">
    <source>
        <dbReference type="Pfam" id="PF13175"/>
    </source>
</evidence>
<dbReference type="AlphaFoldDB" id="A0A250IQR6"/>
<organism evidence="2 3">
    <name type="scientific">Melittangium boletus DSM 14713</name>
    <dbReference type="NCBI Taxonomy" id="1294270"/>
    <lineage>
        <taxon>Bacteria</taxon>
        <taxon>Pseudomonadati</taxon>
        <taxon>Myxococcota</taxon>
        <taxon>Myxococcia</taxon>
        <taxon>Myxococcales</taxon>
        <taxon>Cystobacterineae</taxon>
        <taxon>Archangiaceae</taxon>
        <taxon>Melittangium</taxon>
    </lineage>
</organism>
<evidence type="ECO:0000313" key="2">
    <source>
        <dbReference type="EMBL" id="ATB34095.1"/>
    </source>
</evidence>
<proteinExistence type="predicted"/>
<protein>
    <recommendedName>
        <fullName evidence="1">Endonuclease GajA/Old nuclease/RecF-like AAA domain-containing protein</fullName>
    </recommendedName>
</protein>
<name>A0A250IQR6_9BACT</name>
<dbReference type="InterPro" id="IPR051396">
    <property type="entry name" value="Bact_Antivir_Def_Nuclease"/>
</dbReference>
<dbReference type="InterPro" id="IPR041685">
    <property type="entry name" value="AAA_GajA/Old/RecF-like"/>
</dbReference>
<dbReference type="Proteomes" id="UP000217289">
    <property type="component" value="Chromosome"/>
</dbReference>
<gene>
    <name evidence="2" type="ORF">MEBOL_007596</name>
</gene>
<evidence type="ECO:0000313" key="3">
    <source>
        <dbReference type="Proteomes" id="UP000217289"/>
    </source>
</evidence>
<dbReference type="Gene3D" id="3.40.50.300">
    <property type="entry name" value="P-loop containing nucleotide triphosphate hydrolases"/>
    <property type="match status" value="1"/>
</dbReference>
<dbReference type="Pfam" id="PF13175">
    <property type="entry name" value="AAA_15"/>
    <property type="match status" value="1"/>
</dbReference>
<dbReference type="CDD" id="cd00267">
    <property type="entry name" value="ABC_ATPase"/>
    <property type="match status" value="1"/>
</dbReference>
<dbReference type="GO" id="GO:0016887">
    <property type="term" value="F:ATP hydrolysis activity"/>
    <property type="evidence" value="ECO:0007669"/>
    <property type="project" value="InterPro"/>
</dbReference>
<dbReference type="EMBL" id="CP022163">
    <property type="protein sequence ID" value="ATB34095.1"/>
    <property type="molecule type" value="Genomic_DNA"/>
</dbReference>
<dbReference type="SUPFAM" id="SSF52540">
    <property type="entry name" value="P-loop containing nucleoside triphosphate hydrolases"/>
    <property type="match status" value="1"/>
</dbReference>
<dbReference type="InterPro" id="IPR027417">
    <property type="entry name" value="P-loop_NTPase"/>
</dbReference>
<dbReference type="GO" id="GO:0005524">
    <property type="term" value="F:ATP binding"/>
    <property type="evidence" value="ECO:0007669"/>
    <property type="project" value="InterPro"/>
</dbReference>
<sequence length="391" mass="44043">MDFSLDFHPDINVITGKNGSGKTTLLKLIWYMISGNLERIAPEINFRSANIQTDTFSLSIKTTEDADPPSKGSTSAKTIDTWRERRIEWKLETTETELSKPHSIATAVSSASMSLARSRIEKLNRAIASLPNSSVFFPTFRRIEGGFSMGGRTEPIVKTEIPRFFHVPREISPIENALTNLSERISVRQHRFVSSISTSDIVSMLTKQYADTSEQINQDNTQRSKEITRLIEHYRNTKPDTSNETSKLGEATQILELIQTIVTEHKERQELFLRPFSALSDLIKKIFQHKGIKVTSHLTLGEAGEAISSDALSAGEKQMLSFLAYNAFAQKSTIFIDEPEISLHVDWQRILFPTLLSQGSTNQFIVATHSPFIYSKYQDKELVLDPNKGGE</sequence>
<reference evidence="2 3" key="1">
    <citation type="submission" date="2017-06" db="EMBL/GenBank/DDBJ databases">
        <authorList>
            <person name="Kim H.J."/>
            <person name="Triplett B.A."/>
        </authorList>
    </citation>
    <scope>NUCLEOTIDE SEQUENCE [LARGE SCALE GENOMIC DNA]</scope>
    <source>
        <strain evidence="2 3">DSM 14713</strain>
    </source>
</reference>